<evidence type="ECO:0000313" key="3">
    <source>
        <dbReference type="EMBL" id="AYF93341.1"/>
    </source>
</evidence>
<dbReference type="Proteomes" id="UP000277293">
    <property type="component" value="Chromosome"/>
</dbReference>
<dbReference type="Pfam" id="PF04851">
    <property type="entry name" value="ResIII"/>
    <property type="match status" value="1"/>
</dbReference>
<dbReference type="InterPro" id="IPR014001">
    <property type="entry name" value="Helicase_ATP-bd"/>
</dbReference>
<evidence type="ECO:0000256" key="1">
    <source>
        <dbReference type="ARBA" id="ARBA00023236"/>
    </source>
</evidence>
<feature type="domain" description="Helicase ATP-binding" evidence="2">
    <location>
        <begin position="1"/>
        <end position="240"/>
    </location>
</feature>
<proteinExistence type="predicted"/>
<keyword evidence="1" id="KW-0227">DNA damage</keyword>
<keyword evidence="1" id="KW-0742">SOS response</keyword>
<sequence>MKVNLFSFQQKALNNLRMNVEEAMGSYQRTRTPQVISFTAPTGAGKTIIMAALIEDIYCGSGIYPEQPEAIFVWLSDSPELNEQSKVKIDLKADKITLGKTVTISDEDFDSEVLEDGHIYFLNTQKLSRSSNLTKRSDKRQYTIWETLQNTVNKKTNHLYFIIDEAHRGMQGVEAGKATTIMQKFLKGSESDGLNPMPLVIGMSATTERFNNLVKGTTSTIHNVVVTADEVRASGLLKDRIIISYSEESSVSKDMAVFQAATDDWKIKCDHWYQYCYEQHYAQVNPIFVVQVENGNSECISKTDLDTCLKNIQERTGIKFTIGEVVHTFGQTESSLTIAGLEVPFMEPSRISDDKKIRVVFFKENLSTGWDCPRAETMMSFRPAKDSTYIAQLLGRMIRTPMQMHIQVDDILNDVHLYLPYFDIESVNKVIEDLQATEGGDIPTDISGEDINNRTFETLTVRPKSGYDKKNKIPDGQLSIFDNVNDSVTNKEHLTGTLISDESEEQSHIEVTRKKIVDDKNKSNYETTQIVTQEKTLVTHNDFLSSEKSSENNEVELVLDREAIVKIINEAGLLTYNVRDVRINDYLKSLYSMGRLLVQSGLDEKATENIQKDIVNMIRSYIDKLHELGEYNSLVEDAKEFKLGTQVFDAFGETVEFESDLFSSSFVSTDIDIDRQYRIAEARLGNEGIGNIYLNTFFGTDHINNLKIDIILFSTDSDCIAKLNVYAKETFHELNDMWRRHIPKLNEKLRKQYERIVSDGDIVSKHNFRLPEIITVSLNEGGKKYNNHLFVNDNGFTTIKLNSWEEGVLREEFEKDDFICWIRNSPRASWALCIPYELNGKKRPMYPDFIIVRKDENFDNELIIDLLEPHNPEYKDNLPKAKGLAEYARQNPGVGRIELIREGKDATGVKRFRRLDMSKMGIRDKVIQAQTDEELMHLFETDGMYESSKK</sequence>
<evidence type="ECO:0000313" key="4">
    <source>
        <dbReference type="Proteomes" id="UP000277293"/>
    </source>
</evidence>
<gene>
    <name evidence="3" type="ORF">D7D50_01220</name>
</gene>
<keyword evidence="4" id="KW-1185">Reference proteome</keyword>
<dbReference type="InterPro" id="IPR006935">
    <property type="entry name" value="Helicase/UvrB_N"/>
</dbReference>
<protein>
    <submittedName>
        <fullName evidence="3">Restriction endonuclease subunit R</fullName>
    </submittedName>
</protein>
<keyword evidence="3" id="KW-0540">Nuclease</keyword>
<organism evidence="3 4">
    <name type="scientific">Streptococcus koreensis</name>
    <dbReference type="NCBI Taxonomy" id="2382163"/>
    <lineage>
        <taxon>Bacteria</taxon>
        <taxon>Bacillati</taxon>
        <taxon>Bacillota</taxon>
        <taxon>Bacilli</taxon>
        <taxon>Lactobacillales</taxon>
        <taxon>Streptococcaceae</taxon>
        <taxon>Streptococcus</taxon>
    </lineage>
</organism>
<evidence type="ECO:0000259" key="2">
    <source>
        <dbReference type="SMART" id="SM00487"/>
    </source>
</evidence>
<keyword evidence="3" id="KW-0378">Hydrolase</keyword>
<reference evidence="4" key="1">
    <citation type="submission" date="2018-09" db="EMBL/GenBank/DDBJ databases">
        <title>Complete genome sequence of Streptococcus sp. KCOM 2890 (=JS71).</title>
        <authorList>
            <person name="Kook J.-K."/>
            <person name="Park S.-N."/>
            <person name="Lim Y.K."/>
        </authorList>
    </citation>
    <scope>NUCLEOTIDE SEQUENCE [LARGE SCALE GENOMIC DNA]</scope>
    <source>
        <strain evidence="4">JS71</strain>
    </source>
</reference>
<dbReference type="GO" id="GO:0004519">
    <property type="term" value="F:endonuclease activity"/>
    <property type="evidence" value="ECO:0007669"/>
    <property type="project" value="UniProtKB-KW"/>
</dbReference>
<dbReference type="SMART" id="SM00487">
    <property type="entry name" value="DEXDc"/>
    <property type="match status" value="1"/>
</dbReference>
<dbReference type="InterPro" id="IPR050742">
    <property type="entry name" value="Helicase_Restrict-Modif_Enz"/>
</dbReference>
<dbReference type="RefSeq" id="WP_120701263.1">
    <property type="nucleotide sequence ID" value="NZ_CP032620.1"/>
</dbReference>
<dbReference type="InterPro" id="IPR027417">
    <property type="entry name" value="P-loop_NTPase"/>
</dbReference>
<dbReference type="PANTHER" id="PTHR47396">
    <property type="entry name" value="TYPE I RESTRICTION ENZYME ECOKI R PROTEIN"/>
    <property type="match status" value="1"/>
</dbReference>
<dbReference type="SUPFAM" id="SSF52540">
    <property type="entry name" value="P-loop containing nucleoside triphosphate hydrolases"/>
    <property type="match status" value="2"/>
</dbReference>
<accession>A0ABM6Z7E8</accession>
<dbReference type="Gene3D" id="3.40.50.300">
    <property type="entry name" value="P-loop containing nucleotide triphosphate hydrolases"/>
    <property type="match status" value="2"/>
</dbReference>
<dbReference type="EMBL" id="CP032620">
    <property type="protein sequence ID" value="AYF93341.1"/>
    <property type="molecule type" value="Genomic_DNA"/>
</dbReference>
<name>A0ABM6Z7E8_9STRE</name>
<dbReference type="PANTHER" id="PTHR47396:SF1">
    <property type="entry name" value="ATP-DEPENDENT HELICASE IRC3-RELATED"/>
    <property type="match status" value="1"/>
</dbReference>
<keyword evidence="3" id="KW-0255">Endonuclease</keyword>